<evidence type="ECO:0000256" key="4">
    <source>
        <dbReference type="ARBA" id="ARBA00023242"/>
    </source>
</evidence>
<dbReference type="GO" id="GO:0000981">
    <property type="term" value="F:DNA-binding transcription factor activity, RNA polymerase II-specific"/>
    <property type="evidence" value="ECO:0007669"/>
    <property type="project" value="InterPro"/>
</dbReference>
<keyword evidence="8" id="KW-0812">Transmembrane</keyword>
<organism evidence="10 11">
    <name type="scientific">Toxocara canis</name>
    <name type="common">Canine roundworm</name>
    <dbReference type="NCBI Taxonomy" id="6265"/>
    <lineage>
        <taxon>Eukaryota</taxon>
        <taxon>Metazoa</taxon>
        <taxon>Ecdysozoa</taxon>
        <taxon>Nematoda</taxon>
        <taxon>Chromadorea</taxon>
        <taxon>Rhabditida</taxon>
        <taxon>Spirurina</taxon>
        <taxon>Ascaridomorpha</taxon>
        <taxon>Ascaridoidea</taxon>
        <taxon>Toxocaridae</taxon>
        <taxon>Toxocara</taxon>
    </lineage>
</organism>
<dbReference type="InterPro" id="IPR017970">
    <property type="entry name" value="Homeobox_CS"/>
</dbReference>
<evidence type="ECO:0000256" key="6">
    <source>
        <dbReference type="PROSITE-ProRule" id="PRU00108"/>
    </source>
</evidence>
<keyword evidence="2 6" id="KW-0238">DNA-binding</keyword>
<dbReference type="PROSITE" id="PS50071">
    <property type="entry name" value="HOMEOBOX_2"/>
    <property type="match status" value="1"/>
</dbReference>
<accession>A0A0B2VT99</accession>
<dbReference type="AlphaFoldDB" id="A0A0B2VT99"/>
<evidence type="ECO:0000256" key="2">
    <source>
        <dbReference type="ARBA" id="ARBA00023125"/>
    </source>
</evidence>
<dbReference type="Pfam" id="PF00046">
    <property type="entry name" value="Homeodomain"/>
    <property type="match status" value="1"/>
</dbReference>
<evidence type="ECO:0000256" key="8">
    <source>
        <dbReference type="SAM" id="Phobius"/>
    </source>
</evidence>
<dbReference type="PANTHER" id="PTHR10390">
    <property type="entry name" value="HOMEOBOX PROTEIN SIX"/>
    <property type="match status" value="1"/>
</dbReference>
<evidence type="ECO:0000256" key="7">
    <source>
        <dbReference type="RuleBase" id="RU000682"/>
    </source>
</evidence>
<dbReference type="PROSITE" id="PS00027">
    <property type="entry name" value="HOMEOBOX_1"/>
    <property type="match status" value="1"/>
</dbReference>
<dbReference type="Proteomes" id="UP000031036">
    <property type="component" value="Unassembled WGS sequence"/>
</dbReference>
<name>A0A0B2VT99_TOXCA</name>
<sequence length="401" mass="47206">MFYRYRYSSSVLRAYLYALFHMRRFEELFQAIAANTFEQKYFEELQDLWYKARYAENEQRRQKELGAVEKYRLRKKHPPPRSIWDGQETIYSFKENARKVLRQFYKRNKYPTLEDKKEIARITDLQIVQISNWFKNRRQRDKSSSDRFSPPVQLQFDRGDTCFATEEEVYDPYAKLRNLTGIVCIVFILLCILYTLWDIAARLFDCFKIPTPKYLPSNLAVTTKSAPPHQHLHRPPPPSRHVSSSLCGNSYAAMDTLDAPARSAVKPARFINKEGPPSEAPIDDLVNTLENTRHRVERHRFSQNIYSTENAMGIFENQLEAKRESKAVRTSTVFLTGSFVDWIWKIPMRKSDSNDEWSAMIELLPGHHEYKFIVDSKWRIDALNLPTKISNNGHVTHVLHL</sequence>
<dbReference type="InterPro" id="IPR014756">
    <property type="entry name" value="Ig_E-set"/>
</dbReference>
<dbReference type="SUPFAM" id="SSF46689">
    <property type="entry name" value="Homeodomain-like"/>
    <property type="match status" value="1"/>
</dbReference>
<dbReference type="OrthoDB" id="3501850at2759"/>
<dbReference type="InterPro" id="IPR001356">
    <property type="entry name" value="HD"/>
</dbReference>
<dbReference type="Gene3D" id="2.60.40.10">
    <property type="entry name" value="Immunoglobulins"/>
    <property type="match status" value="1"/>
</dbReference>
<evidence type="ECO:0000313" key="11">
    <source>
        <dbReference type="Proteomes" id="UP000031036"/>
    </source>
</evidence>
<keyword evidence="11" id="KW-1185">Reference proteome</keyword>
<dbReference type="GO" id="GO:0005667">
    <property type="term" value="C:transcription regulator complex"/>
    <property type="evidence" value="ECO:0007669"/>
    <property type="project" value="TreeGrafter"/>
</dbReference>
<comment type="caution">
    <text evidence="10">The sequence shown here is derived from an EMBL/GenBank/DDBJ whole genome shotgun (WGS) entry which is preliminary data.</text>
</comment>
<dbReference type="InterPro" id="IPR009057">
    <property type="entry name" value="Homeodomain-like_sf"/>
</dbReference>
<comment type="function">
    <text evidence="5">Non-catalytic subunit of AMP-activated protein kinase (AMPK), an energy sensor protein kinase that plays a key role in regulating cellular energy metabolism. In response to reduction of intracellular ATP levels, AMPK activates energy-producing pathways and inhibits energy-consuming processes: inhibits protein, carbohydrate and lipid biosynthesis, as well as cell growth and proliferation. AMPK acts via direct phosphorylation of metabolic enzymes, and by longer-term effects via phosphorylation of transcription regulators. Also acts as a regulator of cellular polarity by remodeling the actin cytoskeleton; probably by indirectly activating myosin. Beta non-catalytic subunit acts as a scaffold on which the AMPK complex assembles, via its C-terminus that bridges alpha (PRKAA1 or PRKAA2) and gamma subunits (PRKAG1, PRKAG2 or PRKAG3).</text>
</comment>
<keyword evidence="8" id="KW-1133">Transmembrane helix</keyword>
<proteinExistence type="predicted"/>
<dbReference type="PANTHER" id="PTHR10390:SF44">
    <property type="entry name" value="SIX HOMEOBOX 4"/>
    <property type="match status" value="1"/>
</dbReference>
<keyword evidence="3 6" id="KW-0371">Homeobox</keyword>
<dbReference type="SMART" id="SM00389">
    <property type="entry name" value="HOX"/>
    <property type="match status" value="1"/>
</dbReference>
<comment type="subcellular location">
    <subcellularLocation>
        <location evidence="1 6 7">Nucleus</location>
    </subcellularLocation>
</comment>
<keyword evidence="4 6" id="KW-0539">Nucleus</keyword>
<evidence type="ECO:0000313" key="10">
    <source>
        <dbReference type="EMBL" id="KHN84918.1"/>
    </source>
</evidence>
<gene>
    <name evidence="10" type="primary">Six4</name>
    <name evidence="10" type="ORF">Tcan_05329</name>
</gene>
<evidence type="ECO:0000256" key="1">
    <source>
        <dbReference type="ARBA" id="ARBA00004123"/>
    </source>
</evidence>
<reference evidence="10 11" key="1">
    <citation type="submission" date="2014-11" db="EMBL/GenBank/DDBJ databases">
        <title>Genetic blueprint of the zoonotic pathogen Toxocara canis.</title>
        <authorList>
            <person name="Zhu X.-Q."/>
            <person name="Korhonen P.K."/>
            <person name="Cai H."/>
            <person name="Young N.D."/>
            <person name="Nejsum P."/>
            <person name="von Samson-Himmelstjerna G."/>
            <person name="Boag P.R."/>
            <person name="Tan P."/>
            <person name="Li Q."/>
            <person name="Min J."/>
            <person name="Yang Y."/>
            <person name="Wang X."/>
            <person name="Fang X."/>
            <person name="Hall R.S."/>
            <person name="Hofmann A."/>
            <person name="Sternberg P.W."/>
            <person name="Jex A.R."/>
            <person name="Gasser R.B."/>
        </authorList>
    </citation>
    <scope>NUCLEOTIDE SEQUENCE [LARGE SCALE GENOMIC DNA]</scope>
    <source>
        <strain evidence="10">PN_DK_2014</strain>
    </source>
</reference>
<feature type="domain" description="Homeobox" evidence="9">
    <location>
        <begin position="84"/>
        <end position="144"/>
    </location>
</feature>
<dbReference type="Gene3D" id="1.10.10.60">
    <property type="entry name" value="Homeodomain-like"/>
    <property type="match status" value="1"/>
</dbReference>
<protein>
    <submittedName>
        <fullName evidence="10">Homeobox protein SIX4</fullName>
    </submittedName>
</protein>
<dbReference type="EMBL" id="JPKZ01000890">
    <property type="protein sequence ID" value="KHN84918.1"/>
    <property type="molecule type" value="Genomic_DNA"/>
</dbReference>
<dbReference type="STRING" id="6265.A0A0B2VT99"/>
<dbReference type="InterPro" id="IPR032640">
    <property type="entry name" value="AMPK1_CBM"/>
</dbReference>
<evidence type="ECO:0000259" key="9">
    <source>
        <dbReference type="PROSITE" id="PS50071"/>
    </source>
</evidence>
<evidence type="ECO:0000256" key="5">
    <source>
        <dbReference type="ARBA" id="ARBA00025180"/>
    </source>
</evidence>
<dbReference type="Pfam" id="PF16878">
    <property type="entry name" value="SIX1_SD"/>
    <property type="match status" value="1"/>
</dbReference>
<dbReference type="InterPro" id="IPR031701">
    <property type="entry name" value="SIX1_SD"/>
</dbReference>
<dbReference type="GO" id="GO:0005634">
    <property type="term" value="C:nucleus"/>
    <property type="evidence" value="ECO:0007669"/>
    <property type="project" value="UniProtKB-SubCell"/>
</dbReference>
<dbReference type="SUPFAM" id="SSF81296">
    <property type="entry name" value="E set domains"/>
    <property type="match status" value="1"/>
</dbReference>
<feature type="transmembrane region" description="Helical" evidence="8">
    <location>
        <begin position="179"/>
        <end position="197"/>
    </location>
</feature>
<dbReference type="InterPro" id="IPR013783">
    <property type="entry name" value="Ig-like_fold"/>
</dbReference>
<dbReference type="CDD" id="cd02859">
    <property type="entry name" value="E_set_AMPKbeta_like_N"/>
    <property type="match status" value="1"/>
</dbReference>
<dbReference type="CDD" id="cd00086">
    <property type="entry name" value="homeodomain"/>
    <property type="match status" value="1"/>
</dbReference>
<dbReference type="Pfam" id="PF16561">
    <property type="entry name" value="AMPK1_CBM"/>
    <property type="match status" value="1"/>
</dbReference>
<dbReference type="GO" id="GO:0000978">
    <property type="term" value="F:RNA polymerase II cis-regulatory region sequence-specific DNA binding"/>
    <property type="evidence" value="ECO:0007669"/>
    <property type="project" value="TreeGrafter"/>
</dbReference>
<feature type="DNA-binding region" description="Homeobox" evidence="6">
    <location>
        <begin position="86"/>
        <end position="145"/>
    </location>
</feature>
<keyword evidence="8" id="KW-0472">Membrane</keyword>
<evidence type="ECO:0000256" key="3">
    <source>
        <dbReference type="ARBA" id="ARBA00023155"/>
    </source>
</evidence>